<dbReference type="GO" id="GO:0022857">
    <property type="term" value="F:transmembrane transporter activity"/>
    <property type="evidence" value="ECO:0007669"/>
    <property type="project" value="InterPro"/>
</dbReference>
<feature type="transmembrane region" description="Helical" evidence="8">
    <location>
        <begin position="230"/>
        <end position="250"/>
    </location>
</feature>
<sequence length="519" mass="55433">MSLLNDPRWGEALAHLPDYLGNHVRVSLAALALGLAVSLPLAILTRNRPAPRAVLLALASIVQTVPGLALLALFYPLLLLAASVTLAWFGVSFSAFGFLPAMLALALYSMLPVLRNGITGLNGIDPALIEAAKGVGMTARQSLVMVELPLALPVMMAGIRTAAVWVIGTATLSTPIGQTSLGNYIFAGLQTQNWVFVLFGCFASALLALAVDQLLGLIEGGLRQRRRLRTALGGIGIAALVAATLVPTMGRSPQNYVVGAKTFAEQYVLSSLLRDRLQAAGLTATARSGLGSSVIFEALKAGDIDLYVDYSGTLWANQLHRTDIKPRAELLADLKTALAKDNITLLGELGFENAYALVMPKQRAEALHIRSIADLAAHAPTMSIAGDYEFFSRPEWAALQKAYGLSFRAQRQMQPDFMYAAVASGEVDVIAGYTSDGLIAKYDLVVLDDPKHAIPPYDAILLLAPKRAGDEKLQTALEPLLGKIDIATMREANLRASGNDANSSPDAVAKWLWEKVGRR</sequence>
<dbReference type="Proteomes" id="UP000594015">
    <property type="component" value="Chromosome"/>
</dbReference>
<evidence type="ECO:0000256" key="3">
    <source>
        <dbReference type="ARBA" id="ARBA00022692"/>
    </source>
</evidence>
<reference evidence="10 11" key="1">
    <citation type="submission" date="2018-06" db="EMBL/GenBank/DDBJ databases">
        <title>Comparative genomics of Bradyrhizobium nodulating Arachidis hypogaea.</title>
        <authorList>
            <person name="Li Y."/>
        </authorList>
    </citation>
    <scope>NUCLEOTIDE SEQUENCE [LARGE SCALE GENOMIC DNA]</scope>
    <source>
        <strain evidence="10 11">CCBAU 051107</strain>
    </source>
</reference>
<dbReference type="KEGG" id="barh:WN72_37115"/>
<dbReference type="CDD" id="cd13607">
    <property type="entry name" value="PBP2_AfProX_like"/>
    <property type="match status" value="1"/>
</dbReference>
<evidence type="ECO:0000256" key="1">
    <source>
        <dbReference type="ARBA" id="ARBA00004651"/>
    </source>
</evidence>
<evidence type="ECO:0000313" key="10">
    <source>
        <dbReference type="EMBL" id="QOZ71282.1"/>
    </source>
</evidence>
<comment type="subcellular location">
    <subcellularLocation>
        <location evidence="1 8">Cell membrane</location>
        <topology evidence="1 8">Multi-pass membrane protein</topology>
    </subcellularLocation>
</comment>
<dbReference type="SUPFAM" id="SSF53850">
    <property type="entry name" value="Periplasmic binding protein-like II"/>
    <property type="match status" value="1"/>
</dbReference>
<dbReference type="InterPro" id="IPR051204">
    <property type="entry name" value="ABC_transp_perm/SBD"/>
</dbReference>
<dbReference type="InterPro" id="IPR000515">
    <property type="entry name" value="MetI-like"/>
</dbReference>
<keyword evidence="2 8" id="KW-0813">Transport</keyword>
<name>A0AAE7NU95_9BRAD</name>
<comment type="similarity">
    <text evidence="7">In the N-terminal section; belongs to the binding-protein-dependent transport system permease family.</text>
</comment>
<organism evidence="10 11">
    <name type="scientific">Bradyrhizobium arachidis</name>
    <dbReference type="NCBI Taxonomy" id="858423"/>
    <lineage>
        <taxon>Bacteria</taxon>
        <taxon>Pseudomonadati</taxon>
        <taxon>Pseudomonadota</taxon>
        <taxon>Alphaproteobacteria</taxon>
        <taxon>Hyphomicrobiales</taxon>
        <taxon>Nitrobacteraceae</taxon>
        <taxon>Bradyrhizobium</taxon>
    </lineage>
</organism>
<dbReference type="PROSITE" id="PS50928">
    <property type="entry name" value="ABC_TM1"/>
    <property type="match status" value="1"/>
</dbReference>
<comment type="similarity">
    <text evidence="6">In the C-terminal section; belongs to the OsmX family.</text>
</comment>
<dbReference type="GO" id="GO:0043190">
    <property type="term" value="C:ATP-binding cassette (ABC) transporter complex"/>
    <property type="evidence" value="ECO:0007669"/>
    <property type="project" value="InterPro"/>
</dbReference>
<protein>
    <submittedName>
        <fullName evidence="10">ABC transporter permease subunit</fullName>
    </submittedName>
</protein>
<comment type="similarity">
    <text evidence="8">Belongs to the binding-protein-dependent transport system permease family.</text>
</comment>
<evidence type="ECO:0000256" key="7">
    <source>
        <dbReference type="ARBA" id="ARBA00035652"/>
    </source>
</evidence>
<dbReference type="PANTHER" id="PTHR30177">
    <property type="entry name" value="GLYCINE BETAINE/L-PROLINE TRANSPORT SYSTEM PERMEASE PROTEIN PROW"/>
    <property type="match status" value="1"/>
</dbReference>
<gene>
    <name evidence="10" type="ORF">WN72_37115</name>
</gene>
<feature type="transmembrane region" description="Helical" evidence="8">
    <location>
        <begin position="53"/>
        <end position="75"/>
    </location>
</feature>
<feature type="domain" description="ABC transmembrane type-1" evidence="9">
    <location>
        <begin position="20"/>
        <end position="215"/>
    </location>
</feature>
<dbReference type="Pfam" id="PF04069">
    <property type="entry name" value="OpuAC"/>
    <property type="match status" value="1"/>
</dbReference>
<evidence type="ECO:0000256" key="2">
    <source>
        <dbReference type="ARBA" id="ARBA00022448"/>
    </source>
</evidence>
<keyword evidence="5 8" id="KW-0472">Membrane</keyword>
<feature type="transmembrane region" description="Helical" evidence="8">
    <location>
        <begin position="194"/>
        <end position="218"/>
    </location>
</feature>
<dbReference type="InterPro" id="IPR041894">
    <property type="entry name" value="PBP2_ProX-like"/>
</dbReference>
<feature type="transmembrane region" description="Helical" evidence="8">
    <location>
        <begin position="26"/>
        <end position="44"/>
    </location>
</feature>
<keyword evidence="4 8" id="KW-1133">Transmembrane helix</keyword>
<dbReference type="PANTHER" id="PTHR30177:SF4">
    <property type="entry name" value="OSMOPROTECTANT IMPORT PERMEASE PROTEIN OSMW"/>
    <property type="match status" value="1"/>
</dbReference>
<evidence type="ECO:0000256" key="8">
    <source>
        <dbReference type="RuleBase" id="RU363032"/>
    </source>
</evidence>
<dbReference type="RefSeq" id="WP_027560500.1">
    <property type="nucleotide sequence ID" value="NZ_AXAD01000005.1"/>
</dbReference>
<dbReference type="EMBL" id="CP030050">
    <property type="protein sequence ID" value="QOZ71282.1"/>
    <property type="molecule type" value="Genomic_DNA"/>
</dbReference>
<evidence type="ECO:0000256" key="6">
    <source>
        <dbReference type="ARBA" id="ARBA00035642"/>
    </source>
</evidence>
<feature type="transmembrane region" description="Helical" evidence="8">
    <location>
        <begin position="87"/>
        <end position="108"/>
    </location>
</feature>
<keyword evidence="3 8" id="KW-0812">Transmembrane</keyword>
<evidence type="ECO:0000259" key="9">
    <source>
        <dbReference type="PROSITE" id="PS50928"/>
    </source>
</evidence>
<dbReference type="AlphaFoldDB" id="A0AAE7NU95"/>
<dbReference type="Gene3D" id="3.40.190.10">
    <property type="entry name" value="Periplasmic binding protein-like II"/>
    <property type="match status" value="1"/>
</dbReference>
<proteinExistence type="inferred from homology"/>
<dbReference type="Gene3D" id="3.40.190.120">
    <property type="entry name" value="Osmoprotection protein (prox), domain 2"/>
    <property type="match status" value="1"/>
</dbReference>
<dbReference type="CDD" id="cd06261">
    <property type="entry name" value="TM_PBP2"/>
    <property type="match status" value="1"/>
</dbReference>
<evidence type="ECO:0000256" key="5">
    <source>
        <dbReference type="ARBA" id="ARBA00023136"/>
    </source>
</evidence>
<evidence type="ECO:0000256" key="4">
    <source>
        <dbReference type="ARBA" id="ARBA00022989"/>
    </source>
</evidence>
<accession>A0AAE7NU95</accession>
<dbReference type="GO" id="GO:0031460">
    <property type="term" value="P:glycine betaine transport"/>
    <property type="evidence" value="ECO:0007669"/>
    <property type="project" value="TreeGrafter"/>
</dbReference>
<dbReference type="SUPFAM" id="SSF161098">
    <property type="entry name" value="MetI-like"/>
    <property type="match status" value="1"/>
</dbReference>
<dbReference type="Gene3D" id="1.10.3720.10">
    <property type="entry name" value="MetI-like"/>
    <property type="match status" value="1"/>
</dbReference>
<evidence type="ECO:0000313" key="11">
    <source>
        <dbReference type="Proteomes" id="UP000594015"/>
    </source>
</evidence>
<dbReference type="InterPro" id="IPR007210">
    <property type="entry name" value="ABC_Gly_betaine_transp_sub-bd"/>
</dbReference>
<dbReference type="InterPro" id="IPR035906">
    <property type="entry name" value="MetI-like_sf"/>
</dbReference>
<dbReference type="Pfam" id="PF00528">
    <property type="entry name" value="BPD_transp_1"/>
    <property type="match status" value="1"/>
</dbReference>